<keyword evidence="2" id="KW-0808">Transferase</keyword>
<dbReference type="Pfam" id="PF00535">
    <property type="entry name" value="Glycos_transf_2"/>
    <property type="match status" value="1"/>
</dbReference>
<dbReference type="EC" id="2.4.-.-" evidence="2"/>
<protein>
    <submittedName>
        <fullName evidence="2">Glycosyltransferase</fullName>
        <ecNumber evidence="2">2.4.-.-</ecNumber>
    </submittedName>
</protein>
<dbReference type="Gene3D" id="3.90.550.10">
    <property type="entry name" value="Spore Coat Polysaccharide Biosynthesis Protein SpsA, Chain A"/>
    <property type="match status" value="1"/>
</dbReference>
<accession>A0ABY7MPK5</accession>
<feature type="domain" description="Glycosyltransferase 2-like" evidence="1">
    <location>
        <begin position="33"/>
        <end position="131"/>
    </location>
</feature>
<dbReference type="InterPro" id="IPR001173">
    <property type="entry name" value="Glyco_trans_2-like"/>
</dbReference>
<organism evidence="2 3">
    <name type="scientific">Bradyrhizobium xenonodulans</name>
    <dbReference type="NCBI Taxonomy" id="2736875"/>
    <lineage>
        <taxon>Bacteria</taxon>
        <taxon>Pseudomonadati</taxon>
        <taxon>Pseudomonadota</taxon>
        <taxon>Alphaproteobacteria</taxon>
        <taxon>Hyphomicrobiales</taxon>
        <taxon>Nitrobacteraceae</taxon>
        <taxon>Bradyrhizobium</taxon>
    </lineage>
</organism>
<dbReference type="Proteomes" id="UP001179614">
    <property type="component" value="Chromosome"/>
</dbReference>
<proteinExistence type="predicted"/>
<dbReference type="PANTHER" id="PTHR43685">
    <property type="entry name" value="GLYCOSYLTRANSFERASE"/>
    <property type="match status" value="1"/>
</dbReference>
<gene>
    <name evidence="2" type="ORF">I3J27_07815</name>
</gene>
<evidence type="ECO:0000259" key="1">
    <source>
        <dbReference type="Pfam" id="PF00535"/>
    </source>
</evidence>
<name>A0ABY7MPK5_9BRAD</name>
<evidence type="ECO:0000313" key="2">
    <source>
        <dbReference type="EMBL" id="WBL80318.1"/>
    </source>
</evidence>
<keyword evidence="2" id="KW-0328">Glycosyltransferase</keyword>
<reference evidence="2" key="1">
    <citation type="submission" date="2021-12" db="EMBL/GenBank/DDBJ databases">
        <title>Bradyrhizobium xenonodulans sp. nov.</title>
        <authorList>
            <person name="Claassens R."/>
            <person name="Venter S.N."/>
            <person name="Beukes C.W."/>
            <person name="Stepkowski T."/>
            <person name="Steenkamp E.T."/>
        </authorList>
    </citation>
    <scope>NUCLEOTIDE SEQUENCE</scope>
    <source>
        <strain evidence="2">14AB</strain>
    </source>
</reference>
<dbReference type="GO" id="GO:0016757">
    <property type="term" value="F:glycosyltransferase activity"/>
    <property type="evidence" value="ECO:0007669"/>
    <property type="project" value="UniProtKB-KW"/>
</dbReference>
<dbReference type="RefSeq" id="WP_270167405.1">
    <property type="nucleotide sequence ID" value="NZ_CP089391.1"/>
</dbReference>
<dbReference type="InterPro" id="IPR029044">
    <property type="entry name" value="Nucleotide-diphossugar_trans"/>
</dbReference>
<dbReference type="CDD" id="cd00761">
    <property type="entry name" value="Glyco_tranf_GTA_type"/>
    <property type="match status" value="1"/>
</dbReference>
<keyword evidence="3" id="KW-1185">Reference proteome</keyword>
<dbReference type="PANTHER" id="PTHR43685:SF2">
    <property type="entry name" value="GLYCOSYLTRANSFERASE 2-LIKE DOMAIN-CONTAINING PROTEIN"/>
    <property type="match status" value="1"/>
</dbReference>
<sequence>MLDLTSASPSDKNGVGETRCARQFRSVTTLTISVYIPTHNRVDLLASAVKSVLEQQFTDLELIVVDDASTDGTASFLESIARDDKRVRSLRNDSPRGAPGARNRAILEATGEFITGLDDDDSFEPQRLGALHDCWTSFARHKVPVSCLYTQDVIVSSGSELFVTKKQGTVELADLVEANHIGNQVFAPTAVFRAAGLFNEKLPAWQDLEFFIRIVKQFGPAHLLDMPLYRFDVTPSRNRISTKQDKVRTAYDLVSNLHFQDNAKARQQLMLQVFSTFYGIRPTPKDFVRFAALGFWPRGWATLSKRMFWL</sequence>
<dbReference type="InterPro" id="IPR050834">
    <property type="entry name" value="Glycosyltransf_2"/>
</dbReference>
<dbReference type="SUPFAM" id="SSF53448">
    <property type="entry name" value="Nucleotide-diphospho-sugar transferases"/>
    <property type="match status" value="1"/>
</dbReference>
<dbReference type="EMBL" id="CP089391">
    <property type="protein sequence ID" value="WBL80318.1"/>
    <property type="molecule type" value="Genomic_DNA"/>
</dbReference>
<evidence type="ECO:0000313" key="3">
    <source>
        <dbReference type="Proteomes" id="UP001179614"/>
    </source>
</evidence>